<keyword evidence="2" id="KW-1185">Reference proteome</keyword>
<dbReference type="AlphaFoldDB" id="A0A8S1MEG2"/>
<sequence length="183" mass="21843">MSSANLLNHKSVLREKTLNFLNVPIAEYLTQQKPNIEDSQYKSFQRNLQLQKQILNEQDDVHHYQTELFTKSVKQERVPIIVNRPSVQHFKPTLPNDFAIPNRKSETIIKQISRIDDDLDQLAQIFYQRKLLMKAYNALEQHAERKNIQIADEHRQIQIFKAFFQQLQKKQMIQNFKKSLKQK</sequence>
<gene>
    <name evidence="1" type="ORF">PPRIM_AZ9-3.1.T0610077</name>
</gene>
<dbReference type="OMA" id="NIEDSQY"/>
<reference evidence="1" key="1">
    <citation type="submission" date="2021-01" db="EMBL/GenBank/DDBJ databases">
        <authorList>
            <consortium name="Genoscope - CEA"/>
            <person name="William W."/>
        </authorList>
    </citation>
    <scope>NUCLEOTIDE SEQUENCE</scope>
</reference>
<dbReference type="Proteomes" id="UP000688137">
    <property type="component" value="Unassembled WGS sequence"/>
</dbReference>
<evidence type="ECO:0000313" key="2">
    <source>
        <dbReference type="Proteomes" id="UP000688137"/>
    </source>
</evidence>
<name>A0A8S1MEG2_PARPR</name>
<proteinExistence type="predicted"/>
<evidence type="ECO:0000313" key="1">
    <source>
        <dbReference type="EMBL" id="CAD8079010.1"/>
    </source>
</evidence>
<organism evidence="1 2">
    <name type="scientific">Paramecium primaurelia</name>
    <dbReference type="NCBI Taxonomy" id="5886"/>
    <lineage>
        <taxon>Eukaryota</taxon>
        <taxon>Sar</taxon>
        <taxon>Alveolata</taxon>
        <taxon>Ciliophora</taxon>
        <taxon>Intramacronucleata</taxon>
        <taxon>Oligohymenophorea</taxon>
        <taxon>Peniculida</taxon>
        <taxon>Parameciidae</taxon>
        <taxon>Paramecium</taxon>
    </lineage>
</organism>
<comment type="caution">
    <text evidence="1">The sequence shown here is derived from an EMBL/GenBank/DDBJ whole genome shotgun (WGS) entry which is preliminary data.</text>
</comment>
<accession>A0A8S1MEG2</accession>
<dbReference type="EMBL" id="CAJJDM010000062">
    <property type="protein sequence ID" value="CAD8079010.1"/>
    <property type="molecule type" value="Genomic_DNA"/>
</dbReference>
<protein>
    <submittedName>
        <fullName evidence="1">Uncharacterized protein</fullName>
    </submittedName>
</protein>